<protein>
    <submittedName>
        <fullName evidence="4">Class I SAM-dependent methyltransferase</fullName>
        <ecNumber evidence="4">2.1.1.-</ecNumber>
    </submittedName>
</protein>
<dbReference type="EC" id="2.1.1.-" evidence="4"/>
<keyword evidence="5" id="KW-1185">Reference proteome</keyword>
<gene>
    <name evidence="4" type="ORF">ACFPA8_11040</name>
</gene>
<dbReference type="EMBL" id="JBHSFH010000005">
    <property type="protein sequence ID" value="MFC4494667.1"/>
    <property type="molecule type" value="Genomic_DNA"/>
</dbReference>
<reference evidence="5" key="1">
    <citation type="journal article" date="2019" name="Int. J. Syst. Evol. Microbiol.">
        <title>The Global Catalogue of Microorganisms (GCM) 10K type strain sequencing project: providing services to taxonomists for standard genome sequencing and annotation.</title>
        <authorList>
            <consortium name="The Broad Institute Genomics Platform"/>
            <consortium name="The Broad Institute Genome Sequencing Center for Infectious Disease"/>
            <person name="Wu L."/>
            <person name="Ma J."/>
        </authorList>
    </citation>
    <scope>NUCLEOTIDE SEQUENCE [LARGE SCALE GENOMIC DNA]</scope>
    <source>
        <strain evidence="5">CGMCC 4.7357</strain>
    </source>
</reference>
<dbReference type="PANTHER" id="PTHR44942">
    <property type="entry name" value="METHYLTRANSF_11 DOMAIN-CONTAINING PROTEIN"/>
    <property type="match status" value="1"/>
</dbReference>
<dbReference type="Gene3D" id="3.40.50.150">
    <property type="entry name" value="Vaccinia Virus protein VP39"/>
    <property type="match status" value="1"/>
</dbReference>
<sequence>MSSGFSGDVARYYAEFRRGYPPEVIEVLAETFELGTADTVLDLGCGTGQLALPLAGRVGSVIGMDPEPDMLGHARDAAARQDSGNVTWVLGADTDVPALGTLLGGRALAAAVIGQALHWMRHGTLFGALLPLLRPGGGVAVLANGSPAWLQDSAWSRALRGFLEEHFGTELKDTCGTAAQDRLRYARALEAAGFEDVRTRYVSYDAEPALAEVVGGVLSAVPEDLLPPPAARPGFAARIGEALGPCERFTEHVTVSVLTARAPGLTARAPGNGTGPRSRPLP</sequence>
<feature type="domain" description="Methyltransferase" evidence="3">
    <location>
        <begin position="40"/>
        <end position="137"/>
    </location>
</feature>
<dbReference type="InterPro" id="IPR029063">
    <property type="entry name" value="SAM-dependent_MTases_sf"/>
</dbReference>
<dbReference type="InterPro" id="IPR051052">
    <property type="entry name" value="Diverse_substrate_MTase"/>
</dbReference>
<dbReference type="SUPFAM" id="SSF53335">
    <property type="entry name" value="S-adenosyl-L-methionine-dependent methyltransferases"/>
    <property type="match status" value="1"/>
</dbReference>
<evidence type="ECO:0000256" key="1">
    <source>
        <dbReference type="ARBA" id="ARBA00022603"/>
    </source>
</evidence>
<dbReference type="Proteomes" id="UP001595997">
    <property type="component" value="Unassembled WGS sequence"/>
</dbReference>
<accession>A0ABV9A612</accession>
<dbReference type="CDD" id="cd02440">
    <property type="entry name" value="AdoMet_MTases"/>
    <property type="match status" value="1"/>
</dbReference>
<keyword evidence="2 4" id="KW-0808">Transferase</keyword>
<name>A0ABV9A612_9ACTN</name>
<organism evidence="4 5">
    <name type="scientific">Streptomyces ovatisporus</name>
    <dbReference type="NCBI Taxonomy" id="1128682"/>
    <lineage>
        <taxon>Bacteria</taxon>
        <taxon>Bacillati</taxon>
        <taxon>Actinomycetota</taxon>
        <taxon>Actinomycetes</taxon>
        <taxon>Kitasatosporales</taxon>
        <taxon>Streptomycetaceae</taxon>
        <taxon>Streptomyces</taxon>
    </lineage>
</organism>
<evidence type="ECO:0000313" key="5">
    <source>
        <dbReference type="Proteomes" id="UP001595997"/>
    </source>
</evidence>
<dbReference type="GO" id="GO:0008168">
    <property type="term" value="F:methyltransferase activity"/>
    <property type="evidence" value="ECO:0007669"/>
    <property type="project" value="UniProtKB-KW"/>
</dbReference>
<dbReference type="PANTHER" id="PTHR44942:SF4">
    <property type="entry name" value="METHYLTRANSFERASE TYPE 11 DOMAIN-CONTAINING PROTEIN"/>
    <property type="match status" value="1"/>
</dbReference>
<keyword evidence="1 4" id="KW-0489">Methyltransferase</keyword>
<dbReference type="InterPro" id="IPR041698">
    <property type="entry name" value="Methyltransf_25"/>
</dbReference>
<dbReference type="GO" id="GO:0032259">
    <property type="term" value="P:methylation"/>
    <property type="evidence" value="ECO:0007669"/>
    <property type="project" value="UniProtKB-KW"/>
</dbReference>
<proteinExistence type="predicted"/>
<evidence type="ECO:0000313" key="4">
    <source>
        <dbReference type="EMBL" id="MFC4494667.1"/>
    </source>
</evidence>
<dbReference type="RefSeq" id="WP_386446069.1">
    <property type="nucleotide sequence ID" value="NZ_JBHSFH010000005.1"/>
</dbReference>
<evidence type="ECO:0000256" key="2">
    <source>
        <dbReference type="ARBA" id="ARBA00022679"/>
    </source>
</evidence>
<comment type="caution">
    <text evidence="4">The sequence shown here is derived from an EMBL/GenBank/DDBJ whole genome shotgun (WGS) entry which is preliminary data.</text>
</comment>
<dbReference type="Pfam" id="PF13649">
    <property type="entry name" value="Methyltransf_25"/>
    <property type="match status" value="1"/>
</dbReference>
<evidence type="ECO:0000259" key="3">
    <source>
        <dbReference type="Pfam" id="PF13649"/>
    </source>
</evidence>